<sequence>MGGDVTEHQDFEVVLLCDGEWPNVPGVCCWRSGVRNAFGAAGATVREVVWQPPAPAPVRKATTGNGPRRLAWLPPFARRPLAQAYRRLRRATAEVRLGRGHPGPIGSDQGAPDPNRPDLDGADLVVAESLRAARAAASADTPSYRVWALALPPQWLPPGGHTEYATELNETAKQVGGFLTDGELARESIERSAHALRPKVELFPPIATDQACEACTGQPVEPLNLTELDPTVAQLALWRDGHAEEDEPHPYSFAGARQRGLAGPWAKANRSAWQNDHTGTPMTMPGDRPADWTAAAQAAGARAVRDTVRMPGPTAPRQRRNVMVSGHDLKFAVELAERLDRRSDLDLSIDEWPGLARQTAQTAERLERADSILAEWARTSAIWLSEHKRPDQFLVVRLHRFELDTPYPRQLALENVDAVVYIAPLFGRRIRDELNWPTDKLVYIPNYLDLDWLDRPKLDGAQFTLGFVGFEFIRKRFDLALDLLAEIRQTDKRFRMVVRGAMPWHNKYAWTNDDERDYVGWCFERIERDPLLRDAVVLHPPGRDMARWFRRVGYLVSTSDEEGSHASVAEGMASGAVPVVRSWPGAAEIYGKQWVHDSIGAAANAVLSNADPAVSAESRDQAREEIGRTHDPHKVVAAWADLLHRDVAGARRYFAEYASVELPDSGR</sequence>
<dbReference type="EMBL" id="JBHRZH010000027">
    <property type="protein sequence ID" value="MFC3764501.1"/>
    <property type="molecule type" value="Genomic_DNA"/>
</dbReference>
<keyword evidence="3" id="KW-1185">Reference proteome</keyword>
<dbReference type="Proteomes" id="UP001595699">
    <property type="component" value="Unassembled WGS sequence"/>
</dbReference>
<dbReference type="RefSeq" id="WP_205121436.1">
    <property type="nucleotide sequence ID" value="NZ_JAFBCM010000001.1"/>
</dbReference>
<dbReference type="SUPFAM" id="SSF53756">
    <property type="entry name" value="UDP-Glycosyltransferase/glycogen phosphorylase"/>
    <property type="match status" value="1"/>
</dbReference>
<dbReference type="Gene3D" id="3.40.50.2000">
    <property type="entry name" value="Glycogen Phosphorylase B"/>
    <property type="match status" value="1"/>
</dbReference>
<feature type="region of interest" description="Disordered" evidence="1">
    <location>
        <begin position="96"/>
        <end position="120"/>
    </location>
</feature>
<evidence type="ECO:0000313" key="3">
    <source>
        <dbReference type="Proteomes" id="UP001595699"/>
    </source>
</evidence>
<accession>A0ABV7YGP7</accession>
<organism evidence="2 3">
    <name type="scientific">Tenggerimyces flavus</name>
    <dbReference type="NCBI Taxonomy" id="1708749"/>
    <lineage>
        <taxon>Bacteria</taxon>
        <taxon>Bacillati</taxon>
        <taxon>Actinomycetota</taxon>
        <taxon>Actinomycetes</taxon>
        <taxon>Propionibacteriales</taxon>
        <taxon>Nocardioidaceae</taxon>
        <taxon>Tenggerimyces</taxon>
    </lineage>
</organism>
<proteinExistence type="predicted"/>
<protein>
    <submittedName>
        <fullName evidence="2">Glycosyltransferase family 4 protein</fullName>
    </submittedName>
</protein>
<evidence type="ECO:0000313" key="2">
    <source>
        <dbReference type="EMBL" id="MFC3764501.1"/>
    </source>
</evidence>
<name>A0ABV7YGP7_9ACTN</name>
<evidence type="ECO:0000256" key="1">
    <source>
        <dbReference type="SAM" id="MobiDB-lite"/>
    </source>
</evidence>
<reference evidence="3" key="1">
    <citation type="journal article" date="2019" name="Int. J. Syst. Evol. Microbiol.">
        <title>The Global Catalogue of Microorganisms (GCM) 10K type strain sequencing project: providing services to taxonomists for standard genome sequencing and annotation.</title>
        <authorList>
            <consortium name="The Broad Institute Genomics Platform"/>
            <consortium name="The Broad Institute Genome Sequencing Center for Infectious Disease"/>
            <person name="Wu L."/>
            <person name="Ma J."/>
        </authorList>
    </citation>
    <scope>NUCLEOTIDE SEQUENCE [LARGE SCALE GENOMIC DNA]</scope>
    <source>
        <strain evidence="3">CGMCC 4.7241</strain>
    </source>
</reference>
<comment type="caution">
    <text evidence="2">The sequence shown here is derived from an EMBL/GenBank/DDBJ whole genome shotgun (WGS) entry which is preliminary data.</text>
</comment>
<gene>
    <name evidence="2" type="ORF">ACFOUW_26935</name>
</gene>